<name>X1JBI3_9ZZZZ</name>
<organism evidence="1">
    <name type="scientific">marine sediment metagenome</name>
    <dbReference type="NCBI Taxonomy" id="412755"/>
    <lineage>
        <taxon>unclassified sequences</taxon>
        <taxon>metagenomes</taxon>
        <taxon>ecological metagenomes</taxon>
    </lineage>
</organism>
<protein>
    <recommendedName>
        <fullName evidence="2">Tryptophan synthase beta chain-like PALP domain-containing protein</fullName>
    </recommendedName>
</protein>
<evidence type="ECO:0008006" key="2">
    <source>
        <dbReference type="Google" id="ProtNLM"/>
    </source>
</evidence>
<dbReference type="EMBL" id="BARU01049205">
    <property type="protein sequence ID" value="GAH91342.1"/>
    <property type="molecule type" value="Genomic_DNA"/>
</dbReference>
<dbReference type="AlphaFoldDB" id="X1JBI3"/>
<comment type="caution">
    <text evidence="1">The sequence shown here is derived from an EMBL/GenBank/DDBJ whole genome shotgun (WGS) entry which is preliminary data.</text>
</comment>
<sequence>AMAITPILDNPEKFKDKVVVCIISGGNIDKELFDEIITHY</sequence>
<evidence type="ECO:0000313" key="1">
    <source>
        <dbReference type="EMBL" id="GAH91342.1"/>
    </source>
</evidence>
<reference evidence="1" key="1">
    <citation type="journal article" date="2014" name="Front. Microbiol.">
        <title>High frequency of phylogenetically diverse reductive dehalogenase-homologous genes in deep subseafloor sedimentary metagenomes.</title>
        <authorList>
            <person name="Kawai M."/>
            <person name="Futagami T."/>
            <person name="Toyoda A."/>
            <person name="Takaki Y."/>
            <person name="Nishi S."/>
            <person name="Hori S."/>
            <person name="Arai W."/>
            <person name="Tsubouchi T."/>
            <person name="Morono Y."/>
            <person name="Uchiyama I."/>
            <person name="Ito T."/>
            <person name="Fujiyama A."/>
            <person name="Inagaki F."/>
            <person name="Takami H."/>
        </authorList>
    </citation>
    <scope>NUCLEOTIDE SEQUENCE</scope>
    <source>
        <strain evidence="1">Expedition CK06-06</strain>
    </source>
</reference>
<gene>
    <name evidence="1" type="ORF">S03H2_72606</name>
</gene>
<feature type="non-terminal residue" evidence="1">
    <location>
        <position position="1"/>
    </location>
</feature>
<proteinExistence type="predicted"/>
<accession>X1JBI3</accession>